<feature type="transmembrane region" description="Helical" evidence="8">
    <location>
        <begin position="9"/>
        <end position="29"/>
    </location>
</feature>
<feature type="transmembrane region" description="Helical" evidence="8">
    <location>
        <begin position="83"/>
        <end position="112"/>
    </location>
</feature>
<comment type="similarity">
    <text evidence="2">Belongs to the amino acid-polyamine-organocation (APC) superfamily. Spore germination protein (SGP) (TC 2.A.3.9) family.</text>
</comment>
<comment type="caution">
    <text evidence="9">The sequence shown here is derived from an EMBL/GenBank/DDBJ whole genome shotgun (WGS) entry which is preliminary data.</text>
</comment>
<keyword evidence="5 8" id="KW-0812">Transmembrane</keyword>
<evidence type="ECO:0000313" key="10">
    <source>
        <dbReference type="Proteomes" id="UP001652445"/>
    </source>
</evidence>
<sequence length="364" mass="40927">MDKSIGKINFLQVCMILMLMNGLMTHVVVNPMLMEASGRDAWISAILAGVLLLPWCALLVIFMKKSGQQKLQPWLASKTNSTISWLLVIPICLQLYLIGGTTVIHTATWTIINNLPGTPKLALVFTLCLVSLYYAISGIRMIAISAGILLPMVIVLGYFVSFANMPKKDFTLLQPVLEYGWQPVIHGMLYAGGGFIELIMIIAIQHRIKSRVRPWQLMILAAVMVYITVGPIIGGITEFGHREATKQMESPYEQWRLVKLGNNIEHVDFLSEFQWLAGAVIRVSFSQLLIGELLPFRSLKKKNMLILSITISYIVLTMLPLESYSVYLWMYQYYMPISFTVALFISLVCMAIALISRKVKEEAA</sequence>
<feature type="transmembrane region" description="Helical" evidence="8">
    <location>
        <begin position="215"/>
        <end position="236"/>
    </location>
</feature>
<name>A0ABT2UK26_9BACL</name>
<evidence type="ECO:0000256" key="4">
    <source>
        <dbReference type="ARBA" id="ARBA00022544"/>
    </source>
</evidence>
<gene>
    <name evidence="9" type="ORF">OB236_20365</name>
</gene>
<dbReference type="NCBIfam" id="TIGR00912">
    <property type="entry name" value="2A0309"/>
    <property type="match status" value="1"/>
</dbReference>
<evidence type="ECO:0000313" key="9">
    <source>
        <dbReference type="EMBL" id="MCU6794466.1"/>
    </source>
</evidence>
<evidence type="ECO:0000256" key="6">
    <source>
        <dbReference type="ARBA" id="ARBA00022989"/>
    </source>
</evidence>
<keyword evidence="4" id="KW-0309">Germination</keyword>
<feature type="transmembrane region" description="Helical" evidence="8">
    <location>
        <begin position="143"/>
        <end position="163"/>
    </location>
</feature>
<accession>A0ABT2UK26</accession>
<keyword evidence="6 8" id="KW-1133">Transmembrane helix</keyword>
<proteinExistence type="inferred from homology"/>
<feature type="transmembrane region" description="Helical" evidence="8">
    <location>
        <begin position="333"/>
        <end position="355"/>
    </location>
</feature>
<keyword evidence="10" id="KW-1185">Reference proteome</keyword>
<evidence type="ECO:0000256" key="5">
    <source>
        <dbReference type="ARBA" id="ARBA00022692"/>
    </source>
</evidence>
<dbReference type="PANTHER" id="PTHR34975:SF2">
    <property type="entry name" value="SPORE GERMINATION PROTEIN A2"/>
    <property type="match status" value="1"/>
</dbReference>
<feature type="transmembrane region" description="Helical" evidence="8">
    <location>
        <begin position="41"/>
        <end position="62"/>
    </location>
</feature>
<evidence type="ECO:0000256" key="1">
    <source>
        <dbReference type="ARBA" id="ARBA00004141"/>
    </source>
</evidence>
<dbReference type="RefSeq" id="WP_262685616.1">
    <property type="nucleotide sequence ID" value="NZ_JAOQIO010000084.1"/>
</dbReference>
<feature type="transmembrane region" description="Helical" evidence="8">
    <location>
        <begin position="118"/>
        <end position="136"/>
    </location>
</feature>
<evidence type="ECO:0000256" key="2">
    <source>
        <dbReference type="ARBA" id="ARBA00007998"/>
    </source>
</evidence>
<evidence type="ECO:0000256" key="7">
    <source>
        <dbReference type="ARBA" id="ARBA00023136"/>
    </source>
</evidence>
<dbReference type="Pfam" id="PF03845">
    <property type="entry name" value="Spore_permease"/>
    <property type="match status" value="1"/>
</dbReference>
<dbReference type="Proteomes" id="UP001652445">
    <property type="component" value="Unassembled WGS sequence"/>
</dbReference>
<dbReference type="PANTHER" id="PTHR34975">
    <property type="entry name" value="SPORE GERMINATION PROTEIN A2"/>
    <property type="match status" value="1"/>
</dbReference>
<protein>
    <submittedName>
        <fullName evidence="9">Endospore germination permease</fullName>
    </submittedName>
</protein>
<evidence type="ECO:0000256" key="3">
    <source>
        <dbReference type="ARBA" id="ARBA00022448"/>
    </source>
</evidence>
<keyword evidence="7 8" id="KW-0472">Membrane</keyword>
<keyword evidence="3" id="KW-0813">Transport</keyword>
<comment type="subcellular location">
    <subcellularLocation>
        <location evidence="1">Membrane</location>
        <topology evidence="1">Multi-pass membrane protein</topology>
    </subcellularLocation>
</comment>
<evidence type="ECO:0000256" key="8">
    <source>
        <dbReference type="SAM" id="Phobius"/>
    </source>
</evidence>
<organism evidence="9 10">
    <name type="scientific">Paenibacillus baimaensis</name>
    <dbReference type="NCBI Taxonomy" id="2982185"/>
    <lineage>
        <taxon>Bacteria</taxon>
        <taxon>Bacillati</taxon>
        <taxon>Bacillota</taxon>
        <taxon>Bacilli</taxon>
        <taxon>Bacillales</taxon>
        <taxon>Paenibacillaceae</taxon>
        <taxon>Paenibacillus</taxon>
    </lineage>
</organism>
<feature type="transmembrane region" description="Helical" evidence="8">
    <location>
        <begin position="183"/>
        <end position="203"/>
    </location>
</feature>
<dbReference type="EMBL" id="JAOQIO010000084">
    <property type="protein sequence ID" value="MCU6794466.1"/>
    <property type="molecule type" value="Genomic_DNA"/>
</dbReference>
<dbReference type="InterPro" id="IPR004761">
    <property type="entry name" value="Spore_GerAB"/>
</dbReference>
<feature type="transmembrane region" description="Helical" evidence="8">
    <location>
        <begin position="303"/>
        <end position="321"/>
    </location>
</feature>
<reference evidence="9 10" key="1">
    <citation type="submission" date="2022-09" db="EMBL/GenBank/DDBJ databases">
        <authorList>
            <person name="Han X.L."/>
            <person name="Wang Q."/>
            <person name="Lu T."/>
        </authorList>
    </citation>
    <scope>NUCLEOTIDE SEQUENCE [LARGE SCALE GENOMIC DNA]</scope>
    <source>
        <strain evidence="9 10">WQ 127069</strain>
    </source>
</reference>